<evidence type="ECO:0000313" key="1">
    <source>
        <dbReference type="EMBL" id="PPR97801.1"/>
    </source>
</evidence>
<accession>A0A2P5X3C1</accession>
<evidence type="ECO:0000313" key="2">
    <source>
        <dbReference type="Proteomes" id="UP000239757"/>
    </source>
</evidence>
<organism evidence="1 2">
    <name type="scientific">Gossypium barbadense</name>
    <name type="common">Sea Island cotton</name>
    <name type="synonym">Hibiscus barbadensis</name>
    <dbReference type="NCBI Taxonomy" id="3634"/>
    <lineage>
        <taxon>Eukaryota</taxon>
        <taxon>Viridiplantae</taxon>
        <taxon>Streptophyta</taxon>
        <taxon>Embryophyta</taxon>
        <taxon>Tracheophyta</taxon>
        <taxon>Spermatophyta</taxon>
        <taxon>Magnoliopsida</taxon>
        <taxon>eudicotyledons</taxon>
        <taxon>Gunneridae</taxon>
        <taxon>Pentapetalae</taxon>
        <taxon>rosids</taxon>
        <taxon>malvids</taxon>
        <taxon>Malvales</taxon>
        <taxon>Malvaceae</taxon>
        <taxon>Malvoideae</taxon>
        <taxon>Gossypium</taxon>
    </lineage>
</organism>
<sequence length="93" mass="10085">MASQLHTISAQLGISAATSRGGDVTIDSSAVQGKAKLRVDSNDVFPFAPKLVQVELPLFTGKYPNEWLALDIKHEVLSHHPSSMIEVQALARF</sequence>
<dbReference type="AlphaFoldDB" id="A0A2P5X3C1"/>
<dbReference type="Proteomes" id="UP000239757">
    <property type="component" value="Unassembled WGS sequence"/>
</dbReference>
<dbReference type="EMBL" id="KZ665795">
    <property type="protein sequence ID" value="PPR97801.1"/>
    <property type="molecule type" value="Genomic_DNA"/>
</dbReference>
<gene>
    <name evidence="1" type="ORF">GOBAR_AA22870</name>
</gene>
<protein>
    <submittedName>
        <fullName evidence="1">Uncharacterized protein</fullName>
    </submittedName>
</protein>
<proteinExistence type="predicted"/>
<reference evidence="1 2" key="1">
    <citation type="submission" date="2015-01" db="EMBL/GenBank/DDBJ databases">
        <title>Genome of allotetraploid Gossypium barbadense reveals genomic plasticity and fiber elongation in cotton evolution.</title>
        <authorList>
            <person name="Chen X."/>
            <person name="Liu X."/>
            <person name="Zhao B."/>
            <person name="Zheng H."/>
            <person name="Hu Y."/>
            <person name="Lu G."/>
            <person name="Yang C."/>
            <person name="Chen J."/>
            <person name="Shan C."/>
            <person name="Zhang L."/>
            <person name="Zhou Y."/>
            <person name="Wang L."/>
            <person name="Guo W."/>
            <person name="Bai Y."/>
            <person name="Ruan J."/>
            <person name="Shangguan X."/>
            <person name="Mao Y."/>
            <person name="Jiang J."/>
            <person name="Zhu Y."/>
            <person name="Lei J."/>
            <person name="Kang H."/>
            <person name="Chen S."/>
            <person name="He X."/>
            <person name="Wang R."/>
            <person name="Wang Y."/>
            <person name="Chen J."/>
            <person name="Wang L."/>
            <person name="Yu S."/>
            <person name="Wang B."/>
            <person name="Wei J."/>
            <person name="Song S."/>
            <person name="Lu X."/>
            <person name="Gao Z."/>
            <person name="Gu W."/>
            <person name="Deng X."/>
            <person name="Ma D."/>
            <person name="Wang S."/>
            <person name="Liang W."/>
            <person name="Fang L."/>
            <person name="Cai C."/>
            <person name="Zhu X."/>
            <person name="Zhou B."/>
            <person name="Zhang Y."/>
            <person name="Chen Z."/>
            <person name="Xu S."/>
            <person name="Zhu R."/>
            <person name="Wang S."/>
            <person name="Zhang T."/>
            <person name="Zhao G."/>
        </authorList>
    </citation>
    <scope>NUCLEOTIDE SEQUENCE [LARGE SCALE GENOMIC DNA]</scope>
    <source>
        <strain evidence="2">cv. Xinhai21</strain>
        <tissue evidence="1">Leaf</tissue>
    </source>
</reference>
<name>A0A2P5X3C1_GOSBA</name>